<proteinExistence type="predicted"/>
<accession>A0A6G0VR09</accession>
<dbReference type="OrthoDB" id="6610165at2759"/>
<evidence type="ECO:0000313" key="3">
    <source>
        <dbReference type="Proteomes" id="UP000478052"/>
    </source>
</evidence>
<evidence type="ECO:0008006" key="4">
    <source>
        <dbReference type="Google" id="ProtNLM"/>
    </source>
</evidence>
<dbReference type="AlphaFoldDB" id="A0A6G0VR09"/>
<gene>
    <name evidence="2" type="ORF">FWK35_00035776</name>
</gene>
<protein>
    <recommendedName>
        <fullName evidence="4">HAT C-terminal dimerisation domain-containing protein</fullName>
    </recommendedName>
</protein>
<comment type="caution">
    <text evidence="2">The sequence shown here is derived from an EMBL/GenBank/DDBJ whole genome shotgun (WGS) entry which is preliminary data.</text>
</comment>
<dbReference type="PANTHER" id="PTHR47501">
    <property type="entry name" value="TRANSPOSASE-RELATED"/>
    <property type="match status" value="1"/>
</dbReference>
<feature type="non-terminal residue" evidence="2">
    <location>
        <position position="1"/>
    </location>
</feature>
<organism evidence="2 3">
    <name type="scientific">Aphis craccivora</name>
    <name type="common">Cowpea aphid</name>
    <dbReference type="NCBI Taxonomy" id="307492"/>
    <lineage>
        <taxon>Eukaryota</taxon>
        <taxon>Metazoa</taxon>
        <taxon>Ecdysozoa</taxon>
        <taxon>Arthropoda</taxon>
        <taxon>Hexapoda</taxon>
        <taxon>Insecta</taxon>
        <taxon>Pterygota</taxon>
        <taxon>Neoptera</taxon>
        <taxon>Paraneoptera</taxon>
        <taxon>Hemiptera</taxon>
        <taxon>Sternorrhyncha</taxon>
        <taxon>Aphidomorpha</taxon>
        <taxon>Aphidoidea</taxon>
        <taxon>Aphididae</taxon>
        <taxon>Aphidini</taxon>
        <taxon>Aphis</taxon>
        <taxon>Aphis</taxon>
    </lineage>
</organism>
<name>A0A6G0VR09_APHCR</name>
<evidence type="ECO:0000313" key="2">
    <source>
        <dbReference type="EMBL" id="KAF0706546.1"/>
    </source>
</evidence>
<keyword evidence="3" id="KW-1185">Reference proteome</keyword>
<feature type="region of interest" description="Disordered" evidence="1">
    <location>
        <begin position="84"/>
        <end position="106"/>
    </location>
</feature>
<dbReference type="InterPro" id="IPR012337">
    <property type="entry name" value="RNaseH-like_sf"/>
</dbReference>
<dbReference type="SUPFAM" id="SSF53098">
    <property type="entry name" value="Ribonuclease H-like"/>
    <property type="match status" value="1"/>
</dbReference>
<reference evidence="2 3" key="1">
    <citation type="submission" date="2019-08" db="EMBL/GenBank/DDBJ databases">
        <title>Whole genome of Aphis craccivora.</title>
        <authorList>
            <person name="Voronova N.V."/>
            <person name="Shulinski R.S."/>
            <person name="Bandarenka Y.V."/>
            <person name="Zhorov D.G."/>
            <person name="Warner D."/>
        </authorList>
    </citation>
    <scope>NUCLEOTIDE SEQUENCE [LARGE SCALE GENOMIC DNA]</scope>
    <source>
        <strain evidence="2">180601</strain>
        <tissue evidence="2">Whole Body</tissue>
    </source>
</reference>
<dbReference type="PANTHER" id="PTHR47501:SF5">
    <property type="entry name" value="HAT C-TERMINAL DIMERISATION DOMAIN-CONTAINING PROTEIN"/>
    <property type="match status" value="1"/>
</dbReference>
<evidence type="ECO:0000256" key="1">
    <source>
        <dbReference type="SAM" id="MobiDB-lite"/>
    </source>
</evidence>
<sequence length="483" mass="55639">DCWTVFKRSYLGMTSHWINPVSLERESCLLAIRRLKGSHTYDLLARTMESIYRMFGQSSGVEIVQDGSKKTDVEILQTIEDSIGEDYDENKEDTDDDADSEKDEDVSFSRISITQVLVNKELIGECTSNWDDCMVYNLPKHHRCASHTLNLIATADIEKALLPNVSKRPSMLNYRKQSRLTFSKCQALWNKQNRSSQIADTIKMNLGVYLKIPNQTRWNCWFDSSKFLLLHFKNSPSKFTKVCDALKLNRFSKNDIEFLEEYVVVMEPLCICLDVLQGEKNMYFGFLLPSITILLQKYDDIAKKNLIYCESLVTLIKANVEKRFKHFLTDPFLLSATVSHPFFKTIWLTDSDKKDKALSFFKKSCLEMFEQSNLPDSEVSDSNMSDDANNFFNWSENKSKVDLSLEQEITRYLSKSPTKNLNILNEMPTVKKVFLKCNTPLPSSAAVERIFSIGGAVLSKKRGRMNDTNFEYVLMLKCNKSLK</sequence>
<dbReference type="EMBL" id="VUJU01012875">
    <property type="protein sequence ID" value="KAF0706546.1"/>
    <property type="molecule type" value="Genomic_DNA"/>
</dbReference>
<dbReference type="Proteomes" id="UP000478052">
    <property type="component" value="Unassembled WGS sequence"/>
</dbReference>